<evidence type="ECO:0008006" key="4">
    <source>
        <dbReference type="Google" id="ProtNLM"/>
    </source>
</evidence>
<keyword evidence="3" id="KW-1185">Reference proteome</keyword>
<dbReference type="GO" id="GO:0016491">
    <property type="term" value="F:oxidoreductase activity"/>
    <property type="evidence" value="ECO:0007669"/>
    <property type="project" value="TreeGrafter"/>
</dbReference>
<keyword evidence="1" id="KW-1133">Transmembrane helix</keyword>
<keyword evidence="1" id="KW-0812">Transmembrane</keyword>
<evidence type="ECO:0000313" key="2">
    <source>
        <dbReference type="EMBL" id="KAJ9591879.1"/>
    </source>
</evidence>
<organism evidence="2 3">
    <name type="scientific">Diploptera punctata</name>
    <name type="common">Pacific beetle cockroach</name>
    <dbReference type="NCBI Taxonomy" id="6984"/>
    <lineage>
        <taxon>Eukaryota</taxon>
        <taxon>Metazoa</taxon>
        <taxon>Ecdysozoa</taxon>
        <taxon>Arthropoda</taxon>
        <taxon>Hexapoda</taxon>
        <taxon>Insecta</taxon>
        <taxon>Pterygota</taxon>
        <taxon>Neoptera</taxon>
        <taxon>Polyneoptera</taxon>
        <taxon>Dictyoptera</taxon>
        <taxon>Blattodea</taxon>
        <taxon>Blaberoidea</taxon>
        <taxon>Blaberidae</taxon>
        <taxon>Diplopterinae</taxon>
        <taxon>Diploptera</taxon>
    </lineage>
</organism>
<dbReference type="SUPFAM" id="SSF51735">
    <property type="entry name" value="NAD(P)-binding Rossmann-fold domains"/>
    <property type="match status" value="1"/>
</dbReference>
<evidence type="ECO:0000313" key="3">
    <source>
        <dbReference type="Proteomes" id="UP001233999"/>
    </source>
</evidence>
<proteinExistence type="predicted"/>
<dbReference type="Pfam" id="PF00106">
    <property type="entry name" value="adh_short"/>
    <property type="match status" value="1"/>
</dbReference>
<name>A0AAD8A3P4_DIPPU</name>
<comment type="caution">
    <text evidence="2">The sequence shown here is derived from an EMBL/GenBank/DDBJ whole genome shotgun (WGS) entry which is preliminary data.</text>
</comment>
<dbReference type="InterPro" id="IPR036291">
    <property type="entry name" value="NAD(P)-bd_dom_sf"/>
</dbReference>
<keyword evidence="1" id="KW-0472">Membrane</keyword>
<evidence type="ECO:0000256" key="1">
    <source>
        <dbReference type="SAM" id="Phobius"/>
    </source>
</evidence>
<dbReference type="PANTHER" id="PTHR43313">
    <property type="entry name" value="SHORT-CHAIN DEHYDROGENASE/REDUCTASE FAMILY 9C"/>
    <property type="match status" value="1"/>
</dbReference>
<dbReference type="EMBL" id="JASPKZ010003854">
    <property type="protein sequence ID" value="KAJ9591879.1"/>
    <property type="molecule type" value="Genomic_DNA"/>
</dbReference>
<protein>
    <recommendedName>
        <fullName evidence="4">D-beta-hydroxybutyrate dehydrogenase, mitochondrial</fullName>
    </recommendedName>
</protein>
<dbReference type="GO" id="GO:0008202">
    <property type="term" value="P:steroid metabolic process"/>
    <property type="evidence" value="ECO:0007669"/>
    <property type="project" value="TreeGrafter"/>
</dbReference>
<feature type="transmembrane region" description="Helical" evidence="1">
    <location>
        <begin position="16"/>
        <end position="37"/>
    </location>
</feature>
<dbReference type="Gene3D" id="3.40.50.720">
    <property type="entry name" value="NAD(P)-binding Rossmann-like Domain"/>
    <property type="match status" value="1"/>
</dbReference>
<dbReference type="PRINTS" id="PR00081">
    <property type="entry name" value="GDHRDH"/>
</dbReference>
<feature type="transmembrane region" description="Helical" evidence="1">
    <location>
        <begin position="44"/>
        <end position="64"/>
    </location>
</feature>
<dbReference type="InterPro" id="IPR002347">
    <property type="entry name" value="SDR_fam"/>
</dbReference>
<reference evidence="2" key="1">
    <citation type="journal article" date="2023" name="IScience">
        <title>Live-bearing cockroach genome reveals convergent evolutionary mechanisms linked to viviparity in insects and beyond.</title>
        <authorList>
            <person name="Fouks B."/>
            <person name="Harrison M.C."/>
            <person name="Mikhailova A.A."/>
            <person name="Marchal E."/>
            <person name="English S."/>
            <person name="Carruthers M."/>
            <person name="Jennings E.C."/>
            <person name="Chiamaka E.L."/>
            <person name="Frigard R.A."/>
            <person name="Pippel M."/>
            <person name="Attardo G.M."/>
            <person name="Benoit J.B."/>
            <person name="Bornberg-Bauer E."/>
            <person name="Tobe S.S."/>
        </authorList>
    </citation>
    <scope>NUCLEOTIDE SEQUENCE</scope>
    <source>
        <strain evidence="2">Stay&amp;Tobe</strain>
    </source>
</reference>
<reference evidence="2" key="2">
    <citation type="submission" date="2023-05" db="EMBL/GenBank/DDBJ databases">
        <authorList>
            <person name="Fouks B."/>
        </authorList>
    </citation>
    <scope>NUCLEOTIDE SEQUENCE</scope>
    <source>
        <strain evidence="2">Stay&amp;Tobe</strain>
        <tissue evidence="2">Testes</tissue>
    </source>
</reference>
<dbReference type="AlphaFoldDB" id="A0AAD8A3P4"/>
<dbReference type="PANTHER" id="PTHR43313:SF50">
    <property type="entry name" value="GH26015P"/>
    <property type="match status" value="1"/>
</dbReference>
<dbReference type="Proteomes" id="UP001233999">
    <property type="component" value="Unassembled WGS sequence"/>
</dbReference>
<accession>A0AAD8A3P4</accession>
<gene>
    <name evidence="2" type="ORF">L9F63_001602</name>
</gene>
<sequence length="350" mass="39296">MGKNEELPWDLFDRCILPVIFSHAAAVILSTILNTLYISQVSTFTLFLWFVVCSLGAVFFYHNLKVTAAGKAILITDCNSKIGYALARQLDDLGFTVFAGFLSVDNGSSKKLKEESSGRLHALQLDVTSENQMLAALDYVQENLPHEAAGLWAVVNSATWAPFGEVEWLPFTVYRQAAEVNLFAVIRISQIFLPLVRKTKGRIINIVSILGRIASPLRSPYCVVKFGVEAFSDCLRLEMRRWGVDIVVIEPGDYTTGKTWISNTELLSQARHMWKSMSEETRAEYGEDYFEQTVRSLETYTKGEETDMAPILRCLTDAVCRTFPLSRYTALTRAEKTTSVCVRSPATIRL</sequence>